<dbReference type="Proteomes" id="UP001530293">
    <property type="component" value="Unassembled WGS sequence"/>
</dbReference>
<name>A0ABD3MYR8_9STRA</name>
<protein>
    <recommendedName>
        <fullName evidence="3">Methyltransferase domain-containing protein</fullName>
    </recommendedName>
</protein>
<evidence type="ECO:0000313" key="2">
    <source>
        <dbReference type="Proteomes" id="UP001530293"/>
    </source>
</evidence>
<reference evidence="1 2" key="1">
    <citation type="submission" date="2024-10" db="EMBL/GenBank/DDBJ databases">
        <title>Updated reference genomes for cyclostephanoid diatoms.</title>
        <authorList>
            <person name="Roberts W.R."/>
            <person name="Alverson A.J."/>
        </authorList>
    </citation>
    <scope>NUCLEOTIDE SEQUENCE [LARGE SCALE GENOMIC DNA]</scope>
    <source>
        <strain evidence="1 2">AJA232-27</strain>
    </source>
</reference>
<accession>A0ABD3MYR8</accession>
<dbReference type="InterPro" id="IPR026913">
    <property type="entry name" value="METTL24"/>
</dbReference>
<evidence type="ECO:0000313" key="1">
    <source>
        <dbReference type="EMBL" id="KAL3767966.1"/>
    </source>
</evidence>
<evidence type="ECO:0008006" key="3">
    <source>
        <dbReference type="Google" id="ProtNLM"/>
    </source>
</evidence>
<sequence>MSPEEQDKALDEVGVYLTKYGKLIMPSEKRETIVHGDCELVEFSAGHALCGPPPPADKNCVFFSFGINDDPSFDKTLAEKWNCHGFAGDPTVPHPSRLHPKVTFHNVGATMLVANEERLNNKGSEEEWWVTSMPKLRYWLGVEHVNIIKLDCEGCEFAFARDILREDPDFLSHVDQMSIETHVSKAWMTTREHLYYFGLHFVLLEEAGFRMEWSQVFGCSKRHEDPGCLDEMYGYPCGFKPWPGKQKVVLGWSCQDFLWKRY</sequence>
<organism evidence="1 2">
    <name type="scientific">Discostella pseudostelligera</name>
    <dbReference type="NCBI Taxonomy" id="259834"/>
    <lineage>
        <taxon>Eukaryota</taxon>
        <taxon>Sar</taxon>
        <taxon>Stramenopiles</taxon>
        <taxon>Ochrophyta</taxon>
        <taxon>Bacillariophyta</taxon>
        <taxon>Coscinodiscophyceae</taxon>
        <taxon>Thalassiosirophycidae</taxon>
        <taxon>Stephanodiscales</taxon>
        <taxon>Stephanodiscaceae</taxon>
        <taxon>Discostella</taxon>
    </lineage>
</organism>
<dbReference type="PANTHER" id="PTHR32026:SF10">
    <property type="entry name" value="METHYLTRANSFERASE-LIKE PROTEIN 24-RELATED"/>
    <property type="match status" value="1"/>
</dbReference>
<proteinExistence type="predicted"/>
<keyword evidence="2" id="KW-1185">Reference proteome</keyword>
<comment type="caution">
    <text evidence="1">The sequence shown here is derived from an EMBL/GenBank/DDBJ whole genome shotgun (WGS) entry which is preliminary data.</text>
</comment>
<dbReference type="PANTHER" id="PTHR32026">
    <property type="entry name" value="METHYLTRANSFERASE-LIKE PROTEIN 24"/>
    <property type="match status" value="1"/>
</dbReference>
<gene>
    <name evidence="1" type="ORF">ACHAWU_005424</name>
</gene>
<dbReference type="EMBL" id="JALLBG020000070">
    <property type="protein sequence ID" value="KAL3767966.1"/>
    <property type="molecule type" value="Genomic_DNA"/>
</dbReference>
<dbReference type="AlphaFoldDB" id="A0ABD3MYR8"/>